<feature type="region of interest" description="Disordered" evidence="1">
    <location>
        <begin position="1"/>
        <end position="64"/>
    </location>
</feature>
<dbReference type="Proteomes" id="UP000247591">
    <property type="component" value="Unassembled WGS sequence"/>
</dbReference>
<feature type="transmembrane region" description="Helical" evidence="2">
    <location>
        <begin position="73"/>
        <end position="97"/>
    </location>
</feature>
<evidence type="ECO:0000256" key="2">
    <source>
        <dbReference type="SAM" id="Phobius"/>
    </source>
</evidence>
<evidence type="ECO:0000313" key="4">
    <source>
        <dbReference type="Proteomes" id="UP000247591"/>
    </source>
</evidence>
<accession>A0A318RF23</accession>
<proteinExistence type="predicted"/>
<dbReference type="AlphaFoldDB" id="A0A318RF23"/>
<keyword evidence="4" id="KW-1185">Reference proteome</keyword>
<feature type="compositionally biased region" description="Low complexity" evidence="1">
    <location>
        <begin position="40"/>
        <end position="64"/>
    </location>
</feature>
<evidence type="ECO:0000256" key="1">
    <source>
        <dbReference type="SAM" id="MobiDB-lite"/>
    </source>
</evidence>
<feature type="transmembrane region" description="Helical" evidence="2">
    <location>
        <begin position="202"/>
        <end position="226"/>
    </location>
</feature>
<keyword evidence="2" id="KW-0472">Membrane</keyword>
<dbReference type="EMBL" id="QJSP01000011">
    <property type="protein sequence ID" value="PYE15018.1"/>
    <property type="molecule type" value="Genomic_DNA"/>
</dbReference>
<feature type="compositionally biased region" description="Pro residues" evidence="1">
    <location>
        <begin position="1"/>
        <end position="15"/>
    </location>
</feature>
<protein>
    <submittedName>
        <fullName evidence="3">Uncharacterized protein</fullName>
    </submittedName>
</protein>
<dbReference type="RefSeq" id="WP_211325110.1">
    <property type="nucleotide sequence ID" value="NZ_QJSP01000011.1"/>
</dbReference>
<feature type="compositionally biased region" description="Pro residues" evidence="1">
    <location>
        <begin position="302"/>
        <end position="315"/>
    </location>
</feature>
<keyword evidence="2" id="KW-0812">Transmembrane</keyword>
<feature type="transmembrane region" description="Helical" evidence="2">
    <location>
        <begin position="162"/>
        <end position="182"/>
    </location>
</feature>
<feature type="compositionally biased region" description="Gly residues" evidence="1">
    <location>
        <begin position="28"/>
        <end position="39"/>
    </location>
</feature>
<organism evidence="3 4">
    <name type="scientific">Williamsia limnetica</name>
    <dbReference type="NCBI Taxonomy" id="882452"/>
    <lineage>
        <taxon>Bacteria</taxon>
        <taxon>Bacillati</taxon>
        <taxon>Actinomycetota</taxon>
        <taxon>Actinomycetes</taxon>
        <taxon>Mycobacteriales</taxon>
        <taxon>Nocardiaceae</taxon>
        <taxon>Williamsia</taxon>
    </lineage>
</organism>
<keyword evidence="2" id="KW-1133">Transmembrane helix</keyword>
<sequence>MTYGPPPGNFPPPGGQPGGYPSGAHGQPAGGHPGGGYQPGGYQQPPQSGFGAAPGGRRSPAGGLLAPTSSNSLLKFTGIAVAVGGLLMMLFSFFSWAADDNELASVSISGMGSVSVDGSGSDEIAQLLEDSGKSPGIFTVILGVLIIAAAVPLIINKFPGIGAIAATVLGFIAIILALVYLFGPAGAVLEDAGDSDISDAGFGLWLVTIGALAALIAGGLSVFFALTSPPGRPTGNQTPQGYGPPAGQGFGQQPGQGYGQQPGQGYGQQPGQGFGQQPGQGYGQQPGQGYGQQQPGYGQPGGYPPQQPGPYGPQR</sequence>
<reference evidence="3 4" key="1">
    <citation type="submission" date="2018-06" db="EMBL/GenBank/DDBJ databases">
        <title>Genomic Encyclopedia of Type Strains, Phase IV (KMG-IV): sequencing the most valuable type-strain genomes for metagenomic binning, comparative biology and taxonomic classification.</title>
        <authorList>
            <person name="Goeker M."/>
        </authorList>
    </citation>
    <scope>NUCLEOTIDE SEQUENCE [LARGE SCALE GENOMIC DNA]</scope>
    <source>
        <strain evidence="3 4">DSM 45521</strain>
    </source>
</reference>
<feature type="compositionally biased region" description="Gly residues" evidence="1">
    <location>
        <begin position="244"/>
        <end position="290"/>
    </location>
</feature>
<name>A0A318RF23_WILLI</name>
<feature type="region of interest" description="Disordered" evidence="1">
    <location>
        <begin position="231"/>
        <end position="315"/>
    </location>
</feature>
<gene>
    <name evidence="3" type="ORF">DFR67_11193</name>
</gene>
<evidence type="ECO:0000313" key="3">
    <source>
        <dbReference type="EMBL" id="PYE15018.1"/>
    </source>
</evidence>
<feature type="transmembrane region" description="Helical" evidence="2">
    <location>
        <begin position="136"/>
        <end position="155"/>
    </location>
</feature>
<comment type="caution">
    <text evidence="3">The sequence shown here is derived from an EMBL/GenBank/DDBJ whole genome shotgun (WGS) entry which is preliminary data.</text>
</comment>